<accession>A0A8J7KNB7</accession>
<dbReference type="Proteomes" id="UP000622552">
    <property type="component" value="Unassembled WGS sequence"/>
</dbReference>
<name>A0A8J7KNB7_9ACTN</name>
<evidence type="ECO:0000313" key="2">
    <source>
        <dbReference type="EMBL" id="MBG6135072.1"/>
    </source>
</evidence>
<dbReference type="EMBL" id="JADOUF010000001">
    <property type="protein sequence ID" value="MBG6135072.1"/>
    <property type="molecule type" value="Genomic_DNA"/>
</dbReference>
<gene>
    <name evidence="2" type="ORF">IW245_001266</name>
</gene>
<reference evidence="2" key="1">
    <citation type="submission" date="2020-11" db="EMBL/GenBank/DDBJ databases">
        <title>Sequencing the genomes of 1000 actinobacteria strains.</title>
        <authorList>
            <person name="Klenk H.-P."/>
        </authorList>
    </citation>
    <scope>NUCLEOTIDE SEQUENCE</scope>
    <source>
        <strain evidence="2">DSM 45356</strain>
    </source>
</reference>
<feature type="compositionally biased region" description="Acidic residues" evidence="1">
    <location>
        <begin position="21"/>
        <end position="32"/>
    </location>
</feature>
<sequence length="52" mass="5791">MADEREPPADEETVAPKPAEENSEEEDTLESPDDVHDDPGFTGRTTETSYRP</sequence>
<dbReference type="RefSeq" id="WP_197002232.1">
    <property type="nucleotide sequence ID" value="NZ_BONS01000004.1"/>
</dbReference>
<dbReference type="AlphaFoldDB" id="A0A8J7KNB7"/>
<comment type="caution">
    <text evidence="2">The sequence shown here is derived from an EMBL/GenBank/DDBJ whole genome shotgun (WGS) entry which is preliminary data.</text>
</comment>
<keyword evidence="3" id="KW-1185">Reference proteome</keyword>
<organism evidence="2 3">
    <name type="scientific">Longispora fulva</name>
    <dbReference type="NCBI Taxonomy" id="619741"/>
    <lineage>
        <taxon>Bacteria</taxon>
        <taxon>Bacillati</taxon>
        <taxon>Actinomycetota</taxon>
        <taxon>Actinomycetes</taxon>
        <taxon>Micromonosporales</taxon>
        <taxon>Micromonosporaceae</taxon>
        <taxon>Longispora</taxon>
    </lineage>
</organism>
<feature type="region of interest" description="Disordered" evidence="1">
    <location>
        <begin position="1"/>
        <end position="52"/>
    </location>
</feature>
<proteinExistence type="predicted"/>
<evidence type="ECO:0000313" key="3">
    <source>
        <dbReference type="Proteomes" id="UP000622552"/>
    </source>
</evidence>
<evidence type="ECO:0000256" key="1">
    <source>
        <dbReference type="SAM" id="MobiDB-lite"/>
    </source>
</evidence>
<protein>
    <submittedName>
        <fullName evidence="2">Uncharacterized protein</fullName>
    </submittedName>
</protein>
<feature type="compositionally biased region" description="Polar residues" evidence="1">
    <location>
        <begin position="43"/>
        <end position="52"/>
    </location>
</feature>